<organism evidence="1 2">
    <name type="scientific">Hydra vulgaris</name>
    <name type="common">Hydra</name>
    <name type="synonym">Hydra attenuata</name>
    <dbReference type="NCBI Taxonomy" id="6087"/>
    <lineage>
        <taxon>Eukaryota</taxon>
        <taxon>Metazoa</taxon>
        <taxon>Cnidaria</taxon>
        <taxon>Hydrozoa</taxon>
        <taxon>Hydroidolina</taxon>
        <taxon>Anthoathecata</taxon>
        <taxon>Aplanulata</taxon>
        <taxon>Hydridae</taxon>
        <taxon>Hydra</taxon>
    </lineage>
</organism>
<reference evidence="2" key="1">
    <citation type="submission" date="2025-08" db="UniProtKB">
        <authorList>
            <consortium name="RefSeq"/>
        </authorList>
    </citation>
    <scope>IDENTIFICATION</scope>
</reference>
<dbReference type="GeneID" id="100211598"/>
<proteinExistence type="predicted"/>
<protein>
    <submittedName>
        <fullName evidence="2">Uncharacterized protein LOC100211598 isoform X2</fullName>
    </submittedName>
</protein>
<dbReference type="Proteomes" id="UP001652625">
    <property type="component" value="Chromosome 07"/>
</dbReference>
<keyword evidence="1" id="KW-1185">Reference proteome</keyword>
<dbReference type="RefSeq" id="XP_065657915.1">
    <property type="nucleotide sequence ID" value="XM_065801843.1"/>
</dbReference>
<name>A0ABM4C8H8_HYDVU</name>
<gene>
    <name evidence="2" type="primary">LOC100211598</name>
</gene>
<evidence type="ECO:0000313" key="2">
    <source>
        <dbReference type="RefSeq" id="XP_065657915.1"/>
    </source>
</evidence>
<accession>A0ABM4C8H8</accession>
<evidence type="ECO:0000313" key="1">
    <source>
        <dbReference type="Proteomes" id="UP001652625"/>
    </source>
</evidence>
<sequence>MGNSQSQTKEEKLAAEIAAKETLVECPILVDFGHGTIRHRHIEASLALQSEESHNKKVKLGYFYHPRLSDFSEDASYTGSETNRLKYVFKGPSKDKDQHLYYIYGTKISDKDYSFINNGYKPKGIGFDWPETYRHANHSYYDAKFTNEENESLFPLNVKDDSIFDEEIVDFQKDVILMRVLTTENVGGVIEKISLHKLIPSAMIHIMVANKELKLTEPIIDFIEWTDKPPLYAQIRLSLT</sequence>